<sequence>MSDFKDQLIDFDLGDRSASRFQTLGRCELGELTCSSGDTAGIGLEVMLDMCAQTGFTRAHNGVPGTNVTAEHMRGAAS</sequence>
<name>A0A2R8BB74_9RHOB</name>
<evidence type="ECO:0000313" key="2">
    <source>
        <dbReference type="Proteomes" id="UP000244880"/>
    </source>
</evidence>
<evidence type="ECO:0000313" key="1">
    <source>
        <dbReference type="EMBL" id="SPH20304.1"/>
    </source>
</evidence>
<dbReference type="Proteomes" id="UP000244880">
    <property type="component" value="Unassembled WGS sequence"/>
</dbReference>
<organism evidence="1 2">
    <name type="scientific">Ascidiaceihabitans donghaensis</name>
    <dbReference type="NCBI Taxonomy" id="1510460"/>
    <lineage>
        <taxon>Bacteria</taxon>
        <taxon>Pseudomonadati</taxon>
        <taxon>Pseudomonadota</taxon>
        <taxon>Alphaproteobacteria</taxon>
        <taxon>Rhodobacterales</taxon>
        <taxon>Paracoccaceae</taxon>
        <taxon>Ascidiaceihabitans</taxon>
    </lineage>
</organism>
<accession>A0A2R8BB74</accession>
<proteinExistence type="predicted"/>
<reference evidence="1 2" key="1">
    <citation type="submission" date="2018-03" db="EMBL/GenBank/DDBJ databases">
        <authorList>
            <person name="Keele B.F."/>
        </authorList>
    </citation>
    <scope>NUCLEOTIDE SEQUENCE [LARGE SCALE GENOMIC DNA]</scope>
    <source>
        <strain evidence="1 2">CECT 8599</strain>
    </source>
</reference>
<protein>
    <submittedName>
        <fullName evidence="1">Uncharacterized protein</fullName>
    </submittedName>
</protein>
<keyword evidence="2" id="KW-1185">Reference proteome</keyword>
<dbReference type="AlphaFoldDB" id="A0A2R8BB74"/>
<dbReference type="RefSeq" id="WP_108827534.1">
    <property type="nucleotide sequence ID" value="NZ_OMOR01000001.1"/>
</dbReference>
<dbReference type="EMBL" id="OMOR01000001">
    <property type="protein sequence ID" value="SPH20304.1"/>
    <property type="molecule type" value="Genomic_DNA"/>
</dbReference>
<gene>
    <name evidence="1" type="ORF">ASD8599_01039</name>
</gene>